<feature type="chain" id="PRO_5045044471" evidence="1">
    <location>
        <begin position="24"/>
        <end position="43"/>
    </location>
</feature>
<sequence>MAFGSVLSLKALVVAALFTLAMAAPAAEVPETRTVEPECGICE</sequence>
<feature type="signal peptide" evidence="1">
    <location>
        <begin position="1"/>
        <end position="23"/>
    </location>
</feature>
<gene>
    <name evidence="2" type="ORF">SUNI508_04402</name>
</gene>
<reference evidence="2 3" key="1">
    <citation type="journal article" date="2024" name="J. Plant Pathol.">
        <title>Sequence and assembly of the genome of Seiridium unicorne, isolate CBS 538.82, causal agent of cypress canker disease.</title>
        <authorList>
            <person name="Scali E."/>
            <person name="Rocca G.D."/>
            <person name="Danti R."/>
            <person name="Garbelotto M."/>
            <person name="Barberini S."/>
            <person name="Baroncelli R."/>
            <person name="Emiliani G."/>
        </authorList>
    </citation>
    <scope>NUCLEOTIDE SEQUENCE [LARGE SCALE GENOMIC DNA]</scope>
    <source>
        <strain evidence="2 3">BM-138-508</strain>
    </source>
</reference>
<proteinExistence type="predicted"/>
<evidence type="ECO:0000256" key="1">
    <source>
        <dbReference type="SAM" id="SignalP"/>
    </source>
</evidence>
<comment type="caution">
    <text evidence="2">The sequence shown here is derived from an EMBL/GenBank/DDBJ whole genome shotgun (WGS) entry which is preliminary data.</text>
</comment>
<evidence type="ECO:0000313" key="3">
    <source>
        <dbReference type="Proteomes" id="UP001408356"/>
    </source>
</evidence>
<keyword evidence="1" id="KW-0732">Signal</keyword>
<accession>A0ABR2V868</accession>
<organism evidence="2 3">
    <name type="scientific">Seiridium unicorne</name>
    <dbReference type="NCBI Taxonomy" id="138068"/>
    <lineage>
        <taxon>Eukaryota</taxon>
        <taxon>Fungi</taxon>
        <taxon>Dikarya</taxon>
        <taxon>Ascomycota</taxon>
        <taxon>Pezizomycotina</taxon>
        <taxon>Sordariomycetes</taxon>
        <taxon>Xylariomycetidae</taxon>
        <taxon>Amphisphaeriales</taxon>
        <taxon>Sporocadaceae</taxon>
        <taxon>Seiridium</taxon>
    </lineage>
</organism>
<evidence type="ECO:0000313" key="2">
    <source>
        <dbReference type="EMBL" id="KAK9423108.1"/>
    </source>
</evidence>
<name>A0ABR2V868_9PEZI</name>
<dbReference type="Proteomes" id="UP001408356">
    <property type="component" value="Unassembled WGS sequence"/>
</dbReference>
<dbReference type="EMBL" id="JARVKF010000090">
    <property type="protein sequence ID" value="KAK9423108.1"/>
    <property type="molecule type" value="Genomic_DNA"/>
</dbReference>
<keyword evidence="3" id="KW-1185">Reference proteome</keyword>
<protein>
    <submittedName>
        <fullName evidence="2">Uncharacterized protein</fullName>
    </submittedName>
</protein>